<dbReference type="EMBL" id="JASAOK010000021">
    <property type="protein sequence ID" value="KAK6221483.1"/>
    <property type="molecule type" value="Genomic_DNA"/>
</dbReference>
<dbReference type="InterPro" id="IPR017853">
    <property type="entry name" value="GH"/>
</dbReference>
<name>A0AAV9TIA1_9PEZI</name>
<keyword evidence="8" id="KW-0624">Polysaccharide degradation</keyword>
<keyword evidence="3" id="KW-0964">Secreted</keyword>
<evidence type="ECO:0000256" key="1">
    <source>
        <dbReference type="ARBA" id="ARBA00000822"/>
    </source>
</evidence>
<evidence type="ECO:0000256" key="5">
    <source>
        <dbReference type="ARBA" id="ARBA00023024"/>
    </source>
</evidence>
<evidence type="ECO:0000256" key="2">
    <source>
        <dbReference type="ARBA" id="ARBA00004613"/>
    </source>
</evidence>
<keyword evidence="7 9" id="KW-0326">Glycosidase</keyword>
<dbReference type="GO" id="GO:0005576">
    <property type="term" value="C:extracellular region"/>
    <property type="evidence" value="ECO:0007669"/>
    <property type="project" value="UniProtKB-SubCell"/>
</dbReference>
<dbReference type="SUPFAM" id="SSF51445">
    <property type="entry name" value="(Trans)glycosidases"/>
    <property type="match status" value="1"/>
</dbReference>
<evidence type="ECO:0000256" key="3">
    <source>
        <dbReference type="ARBA" id="ARBA00022525"/>
    </source>
</evidence>
<keyword evidence="6" id="KW-0119">Carbohydrate metabolism</keyword>
<sequence length="274" mass="30181">MGSNVYGCIKQLFLLKLENRQLKVVLSIGGASWSSHFATVASSQQSRELFADSSVTLMKDWGFDGIDIDWEFPQSKVEAADYVLLLQAITTAEIAKNISDTFEILDKDQAQRRITVPSQISEPLKSVATKVEGHVATAVASAKQAISTPLTNVWKEIRPKFLDDLTRWRNTVPVYCCLQTRGVWQLGYPDSTTKLVPSQDFNMVEAFQIKELSELFSAAHKIVPGLPDSLASDLGNVDFGVVDRIVVVIYGLLLALLVGTFVTIVVSIFLPQTA</sequence>
<dbReference type="InterPro" id="IPR050314">
    <property type="entry name" value="Glycosyl_Hydrlase_18"/>
</dbReference>
<dbReference type="PANTHER" id="PTHR11177">
    <property type="entry name" value="CHITINASE"/>
    <property type="match status" value="1"/>
</dbReference>
<evidence type="ECO:0000256" key="9">
    <source>
        <dbReference type="RuleBase" id="RU000489"/>
    </source>
</evidence>
<proteinExistence type="inferred from homology"/>
<protein>
    <recommendedName>
        <fullName evidence="12">GH18 domain-containing protein</fullName>
    </recommendedName>
</protein>
<dbReference type="GO" id="GO:0006032">
    <property type="term" value="P:chitin catabolic process"/>
    <property type="evidence" value="ECO:0007669"/>
    <property type="project" value="UniProtKB-KW"/>
</dbReference>
<comment type="caution">
    <text evidence="13">The sequence shown here is derived from an EMBL/GenBank/DDBJ whole genome shotgun (WGS) entry which is preliminary data.</text>
</comment>
<dbReference type="Pfam" id="PF00704">
    <property type="entry name" value="Glyco_hydro_18"/>
    <property type="match status" value="1"/>
</dbReference>
<evidence type="ECO:0000256" key="10">
    <source>
        <dbReference type="RuleBase" id="RU004453"/>
    </source>
</evidence>
<keyword evidence="4 9" id="KW-0378">Hydrolase</keyword>
<reference evidence="13 14" key="1">
    <citation type="submission" date="2023-04" db="EMBL/GenBank/DDBJ databases">
        <title>Colletotrichum tabacum stain YC1 causing leaf anthracnose on Nicotiana tabacum(L.) cv.</title>
        <authorList>
            <person name="Ji Z."/>
            <person name="Wang M."/>
            <person name="Zhang J."/>
            <person name="Wang N."/>
            <person name="Zhou Z."/>
        </authorList>
    </citation>
    <scope>NUCLEOTIDE SEQUENCE [LARGE SCALE GENOMIC DNA]</scope>
    <source>
        <strain evidence="13 14">YC1</strain>
    </source>
</reference>
<evidence type="ECO:0000256" key="11">
    <source>
        <dbReference type="SAM" id="Phobius"/>
    </source>
</evidence>
<organism evidence="13 14">
    <name type="scientific">Colletotrichum tabaci</name>
    <dbReference type="NCBI Taxonomy" id="1209068"/>
    <lineage>
        <taxon>Eukaryota</taxon>
        <taxon>Fungi</taxon>
        <taxon>Dikarya</taxon>
        <taxon>Ascomycota</taxon>
        <taxon>Pezizomycotina</taxon>
        <taxon>Sordariomycetes</taxon>
        <taxon>Hypocreomycetidae</taxon>
        <taxon>Glomerellales</taxon>
        <taxon>Glomerellaceae</taxon>
        <taxon>Colletotrichum</taxon>
        <taxon>Colletotrichum destructivum species complex</taxon>
    </lineage>
</organism>
<evidence type="ECO:0000313" key="13">
    <source>
        <dbReference type="EMBL" id="KAK6221483.1"/>
    </source>
</evidence>
<keyword evidence="14" id="KW-1185">Reference proteome</keyword>
<dbReference type="PROSITE" id="PS51910">
    <property type="entry name" value="GH18_2"/>
    <property type="match status" value="1"/>
</dbReference>
<keyword evidence="11" id="KW-0472">Membrane</keyword>
<evidence type="ECO:0000259" key="12">
    <source>
        <dbReference type="PROSITE" id="PS51910"/>
    </source>
</evidence>
<dbReference type="GO" id="GO:0008843">
    <property type="term" value="F:endochitinase activity"/>
    <property type="evidence" value="ECO:0007669"/>
    <property type="project" value="UniProtKB-EC"/>
</dbReference>
<dbReference type="Proteomes" id="UP001327957">
    <property type="component" value="Unassembled WGS sequence"/>
</dbReference>
<evidence type="ECO:0000256" key="8">
    <source>
        <dbReference type="ARBA" id="ARBA00023326"/>
    </source>
</evidence>
<dbReference type="GO" id="GO:0008061">
    <property type="term" value="F:chitin binding"/>
    <property type="evidence" value="ECO:0007669"/>
    <property type="project" value="TreeGrafter"/>
</dbReference>
<evidence type="ECO:0000256" key="7">
    <source>
        <dbReference type="ARBA" id="ARBA00023295"/>
    </source>
</evidence>
<dbReference type="GO" id="GO:0000272">
    <property type="term" value="P:polysaccharide catabolic process"/>
    <property type="evidence" value="ECO:0007669"/>
    <property type="project" value="UniProtKB-KW"/>
</dbReference>
<dbReference type="InterPro" id="IPR001223">
    <property type="entry name" value="Glyco_hydro18_cat"/>
</dbReference>
<keyword evidence="11" id="KW-1133">Transmembrane helix</keyword>
<keyword evidence="5" id="KW-0146">Chitin degradation</keyword>
<evidence type="ECO:0000256" key="6">
    <source>
        <dbReference type="ARBA" id="ARBA00023277"/>
    </source>
</evidence>
<dbReference type="Gene3D" id="3.20.20.80">
    <property type="entry name" value="Glycosidases"/>
    <property type="match status" value="1"/>
</dbReference>
<dbReference type="PROSITE" id="PS01095">
    <property type="entry name" value="GH18_1"/>
    <property type="match status" value="1"/>
</dbReference>
<keyword evidence="11" id="KW-0812">Transmembrane</keyword>
<comment type="similarity">
    <text evidence="10">Belongs to the glycosyl hydrolase 18 family.</text>
</comment>
<comment type="catalytic activity">
    <reaction evidence="1">
        <text>Random endo-hydrolysis of N-acetyl-beta-D-glucosaminide (1-&gt;4)-beta-linkages in chitin and chitodextrins.</text>
        <dbReference type="EC" id="3.2.1.14"/>
    </reaction>
</comment>
<feature type="transmembrane region" description="Helical" evidence="11">
    <location>
        <begin position="247"/>
        <end position="270"/>
    </location>
</feature>
<feature type="domain" description="GH18" evidence="12">
    <location>
        <begin position="1"/>
        <end position="92"/>
    </location>
</feature>
<accession>A0AAV9TIA1</accession>
<evidence type="ECO:0000256" key="4">
    <source>
        <dbReference type="ARBA" id="ARBA00022801"/>
    </source>
</evidence>
<evidence type="ECO:0000313" key="14">
    <source>
        <dbReference type="Proteomes" id="UP001327957"/>
    </source>
</evidence>
<dbReference type="InterPro" id="IPR001579">
    <property type="entry name" value="Glyco_hydro_18_chit_AS"/>
</dbReference>
<dbReference type="AlphaFoldDB" id="A0AAV9TIA1"/>
<gene>
    <name evidence="13" type="ORF">QIS74_04776</name>
</gene>
<comment type="subcellular location">
    <subcellularLocation>
        <location evidence="2">Secreted</location>
    </subcellularLocation>
</comment>
<dbReference type="PANTHER" id="PTHR11177:SF317">
    <property type="entry name" value="CHITINASE 12-RELATED"/>
    <property type="match status" value="1"/>
</dbReference>